<comment type="subcellular location">
    <subcellularLocation>
        <location evidence="1 12">Plastid</location>
        <location evidence="1 12">Chloroplast</location>
    </subcellularLocation>
</comment>
<keyword evidence="9" id="KW-0809">Transit peptide</keyword>
<keyword evidence="7 15" id="KW-0934">Plastid</keyword>
<feature type="domain" description="Carrier" evidence="14">
    <location>
        <begin position="39"/>
        <end position="114"/>
    </location>
</feature>
<dbReference type="PANTHER" id="PTHR46153">
    <property type="entry name" value="ACYL CARRIER PROTEIN"/>
    <property type="match status" value="1"/>
</dbReference>
<evidence type="ECO:0000256" key="13">
    <source>
        <dbReference type="RuleBase" id="RU000722"/>
    </source>
</evidence>
<sequence length="114" mass="12960">MNDLFLKKGPKHIHILTPWVYICKSKLIYKFLRKLYMADQTLAKLQSIVADQLGIEEEKVIPSSSFTQQLGADSLDVVELVMAFEEAFEIDIDDEAAGKISTVQDALDYINEHK</sequence>
<dbReference type="Pfam" id="PF00550">
    <property type="entry name" value="PP-binding"/>
    <property type="match status" value="1"/>
</dbReference>
<evidence type="ECO:0000256" key="12">
    <source>
        <dbReference type="HAMAP-Rule" id="MF_01217"/>
    </source>
</evidence>
<dbReference type="GO" id="GO:0009507">
    <property type="term" value="C:chloroplast"/>
    <property type="evidence" value="ECO:0007669"/>
    <property type="project" value="UniProtKB-SubCell"/>
</dbReference>
<dbReference type="NCBIfam" id="NF002148">
    <property type="entry name" value="PRK00982.1-2"/>
    <property type="match status" value="1"/>
</dbReference>
<evidence type="ECO:0000256" key="3">
    <source>
        <dbReference type="ARBA" id="ARBA00022450"/>
    </source>
</evidence>
<evidence type="ECO:0000256" key="2">
    <source>
        <dbReference type="ARBA" id="ARBA00010930"/>
    </source>
</evidence>
<evidence type="ECO:0000256" key="9">
    <source>
        <dbReference type="ARBA" id="ARBA00022946"/>
    </source>
</evidence>
<keyword evidence="10 12" id="KW-0443">Lipid metabolism</keyword>
<comment type="function">
    <text evidence="12 13">Carrier of the growing fatty acid chain in fatty acid biosynthesis.</text>
</comment>
<evidence type="ECO:0000256" key="4">
    <source>
        <dbReference type="ARBA" id="ARBA00022516"/>
    </source>
</evidence>
<organism evidence="15">
    <name type="scientific">Guinardia striata</name>
    <dbReference type="NCBI Taxonomy" id="1514137"/>
    <lineage>
        <taxon>Eukaryota</taxon>
        <taxon>Sar</taxon>
        <taxon>Stramenopiles</taxon>
        <taxon>Ochrophyta</taxon>
        <taxon>Bacillariophyta</taxon>
        <taxon>Coscinodiscophyceae</taxon>
        <taxon>Rhizosoleniophycidae</taxon>
        <taxon>Rhizosoleniales</taxon>
        <taxon>Rhizosoleniaceae</taxon>
        <taxon>Guinardia</taxon>
    </lineage>
</organism>
<geneLocation type="chloroplast" evidence="15"/>
<dbReference type="InterPro" id="IPR006162">
    <property type="entry name" value="Ppantetheine_attach_site"/>
</dbReference>
<keyword evidence="8 12" id="KW-0276">Fatty acid metabolism</keyword>
<evidence type="ECO:0000256" key="1">
    <source>
        <dbReference type="ARBA" id="ARBA00004229"/>
    </source>
</evidence>
<comment type="similarity">
    <text evidence="2 12">Belongs to the acyl carrier protein (ACP) family.</text>
</comment>
<keyword evidence="4 12" id="KW-0444">Lipid biosynthesis</keyword>
<dbReference type="EMBL" id="MG755796">
    <property type="protein sequence ID" value="AWT38849.1"/>
    <property type="molecule type" value="Genomic_DNA"/>
</dbReference>
<dbReference type="NCBIfam" id="TIGR00517">
    <property type="entry name" value="acyl_carrier"/>
    <property type="match status" value="1"/>
</dbReference>
<feature type="modified residue" description="O-(pantetheine 4'-phosphoryl)serine" evidence="12">
    <location>
        <position position="74"/>
    </location>
</feature>
<keyword evidence="11 12" id="KW-0275">Fatty acid biosynthesis</keyword>
<dbReference type="NCBIfam" id="NF002150">
    <property type="entry name" value="PRK00982.1-4"/>
    <property type="match status" value="1"/>
</dbReference>
<proteinExistence type="inferred from homology"/>
<dbReference type="GeneID" id="36958583"/>
<evidence type="ECO:0000256" key="5">
    <source>
        <dbReference type="ARBA" id="ARBA00022528"/>
    </source>
</evidence>
<dbReference type="Gene3D" id="1.10.1200.10">
    <property type="entry name" value="ACP-like"/>
    <property type="match status" value="1"/>
</dbReference>
<dbReference type="UniPathway" id="UPA00094"/>
<evidence type="ECO:0000256" key="8">
    <source>
        <dbReference type="ARBA" id="ARBA00022832"/>
    </source>
</evidence>
<dbReference type="PROSITE" id="PS00012">
    <property type="entry name" value="PHOSPHOPANTETHEINE"/>
    <property type="match status" value="1"/>
</dbReference>
<dbReference type="GO" id="GO:0000036">
    <property type="term" value="F:acyl carrier activity"/>
    <property type="evidence" value="ECO:0007669"/>
    <property type="project" value="UniProtKB-UniRule"/>
</dbReference>
<dbReference type="PROSITE" id="PS50075">
    <property type="entry name" value="CARRIER"/>
    <property type="match status" value="1"/>
</dbReference>
<evidence type="ECO:0000256" key="10">
    <source>
        <dbReference type="ARBA" id="ARBA00023098"/>
    </source>
</evidence>
<evidence type="ECO:0000256" key="7">
    <source>
        <dbReference type="ARBA" id="ARBA00022640"/>
    </source>
</evidence>
<dbReference type="AlphaFoldDB" id="A0A2U9NP06"/>
<evidence type="ECO:0000313" key="15">
    <source>
        <dbReference type="EMBL" id="AWT38849.1"/>
    </source>
</evidence>
<keyword evidence="6 12" id="KW-0597">Phosphoprotein</keyword>
<comment type="pathway">
    <text evidence="12">Lipid metabolism; fatty acid biosynthesis.</text>
</comment>
<dbReference type="InterPro" id="IPR009081">
    <property type="entry name" value="PP-bd_ACP"/>
</dbReference>
<dbReference type="InterPro" id="IPR044813">
    <property type="entry name" value="ACP_chloroplastic"/>
</dbReference>
<dbReference type="EMBL" id="MG755796">
    <property type="protein sequence ID" value="AWT38910.1"/>
    <property type="molecule type" value="Genomic_DNA"/>
</dbReference>
<keyword evidence="5 15" id="KW-0150">Chloroplast</keyword>
<dbReference type="PANTHER" id="PTHR46153:SF2">
    <property type="entry name" value="ACYL CARRIER PROTEIN"/>
    <property type="match status" value="1"/>
</dbReference>
<evidence type="ECO:0000256" key="6">
    <source>
        <dbReference type="ARBA" id="ARBA00022553"/>
    </source>
</evidence>
<dbReference type="RefSeq" id="YP_009496277.1">
    <property type="nucleotide sequence ID" value="NC_037998.1"/>
</dbReference>
<protein>
    <recommendedName>
        <fullName evidence="12 13">Acyl carrier protein</fullName>
        <shortName evidence="12">ACP</shortName>
    </recommendedName>
</protein>
<evidence type="ECO:0000256" key="11">
    <source>
        <dbReference type="ARBA" id="ARBA00023160"/>
    </source>
</evidence>
<keyword evidence="3 12" id="KW-0596">Phosphopantetheine</keyword>
<comment type="PTM">
    <text evidence="12">4'-phosphopantetheine is transferred from CoA to a specific serine of apo-ACP by AcpS. This modification is essential for activity because fatty acids are bound in thioester linkage to the sulfhydryl of the prosthetic group.</text>
</comment>
<dbReference type="InterPro" id="IPR036736">
    <property type="entry name" value="ACP-like_sf"/>
</dbReference>
<reference evidence="15" key="1">
    <citation type="journal article" date="2018" name="Adv. Bot. Res.">
        <title>Evolution of the Plastid Genomes in Diatoms.</title>
        <authorList>
            <person name="Yu M."/>
            <person name="Ashworth M.P."/>
            <person name="Hajrah N.H."/>
            <person name="Khiyami M.A."/>
            <person name="Sabir M.J."/>
            <person name="Alhebshi A.M."/>
            <person name="Al-Malki A.L."/>
            <person name="Sabir J.S.M."/>
            <person name="Theriot E.C."/>
            <person name="Jansen R.K."/>
        </authorList>
    </citation>
    <scope>NUCLEOTIDE SEQUENCE</scope>
</reference>
<evidence type="ECO:0000259" key="14">
    <source>
        <dbReference type="PROSITE" id="PS50075"/>
    </source>
</evidence>
<dbReference type="SUPFAM" id="SSF47336">
    <property type="entry name" value="ACP-like"/>
    <property type="match status" value="1"/>
</dbReference>
<gene>
    <name evidence="15" type="primary">acpP1</name>
    <name evidence="12" type="synonym">acpP</name>
</gene>
<dbReference type="NCBIfam" id="NF002151">
    <property type="entry name" value="PRK00982.1-5"/>
    <property type="match status" value="1"/>
</dbReference>
<dbReference type="HAMAP" id="MF_01217">
    <property type="entry name" value="Acyl_carrier"/>
    <property type="match status" value="1"/>
</dbReference>
<accession>A0A2U9NP06</accession>
<name>A0A2U9NP06_9STRA</name>
<dbReference type="InterPro" id="IPR003231">
    <property type="entry name" value="ACP"/>
</dbReference>